<dbReference type="InterPro" id="IPR036388">
    <property type="entry name" value="WH-like_DNA-bd_sf"/>
</dbReference>
<dbReference type="SMART" id="SM00418">
    <property type="entry name" value="HTH_ARSR"/>
    <property type="match status" value="1"/>
</dbReference>
<dbReference type="AlphaFoldDB" id="A0A7Y9E355"/>
<dbReference type="EMBL" id="JACCBG010000001">
    <property type="protein sequence ID" value="NYD40185.1"/>
    <property type="molecule type" value="Genomic_DNA"/>
</dbReference>
<dbReference type="RefSeq" id="WP_179662109.1">
    <property type="nucleotide sequence ID" value="NZ_JACCBG010000001.1"/>
</dbReference>
<evidence type="ECO:0000313" key="3">
    <source>
        <dbReference type="EMBL" id="NYD40185.1"/>
    </source>
</evidence>
<name>A0A7Y9E355_9ACTN</name>
<proteinExistence type="predicted"/>
<reference evidence="3 4" key="1">
    <citation type="submission" date="2020-07" db="EMBL/GenBank/DDBJ databases">
        <title>Sequencing the genomes of 1000 actinobacteria strains.</title>
        <authorList>
            <person name="Klenk H.-P."/>
        </authorList>
    </citation>
    <scope>NUCLEOTIDE SEQUENCE [LARGE SCALE GENOMIC DNA]</scope>
    <source>
        <strain evidence="3 4">DSM 21350</strain>
    </source>
</reference>
<dbReference type="SUPFAM" id="SSF46785">
    <property type="entry name" value="Winged helix' DNA-binding domain"/>
    <property type="match status" value="1"/>
</dbReference>
<dbReference type="Proteomes" id="UP000535511">
    <property type="component" value="Unassembled WGS sequence"/>
</dbReference>
<dbReference type="PANTHER" id="PTHR38600:SF1">
    <property type="entry name" value="TRANSCRIPTIONAL REGULATORY PROTEIN"/>
    <property type="match status" value="1"/>
</dbReference>
<keyword evidence="3" id="KW-0238">DNA-binding</keyword>
<dbReference type="InterPro" id="IPR036390">
    <property type="entry name" value="WH_DNA-bd_sf"/>
</dbReference>
<dbReference type="Pfam" id="PF12840">
    <property type="entry name" value="HTH_20"/>
    <property type="match status" value="1"/>
</dbReference>
<comment type="caution">
    <text evidence="3">The sequence shown here is derived from an EMBL/GenBank/DDBJ whole genome shotgun (WGS) entry which is preliminary data.</text>
</comment>
<evidence type="ECO:0000313" key="4">
    <source>
        <dbReference type="Proteomes" id="UP000535511"/>
    </source>
</evidence>
<gene>
    <name evidence="3" type="ORF">BJZ21_000268</name>
</gene>
<accession>A0A7Y9E355</accession>
<dbReference type="GO" id="GO:0003700">
    <property type="term" value="F:DNA-binding transcription factor activity"/>
    <property type="evidence" value="ECO:0007669"/>
    <property type="project" value="InterPro"/>
</dbReference>
<feature type="compositionally biased region" description="Low complexity" evidence="1">
    <location>
        <begin position="181"/>
        <end position="201"/>
    </location>
</feature>
<keyword evidence="4" id="KW-1185">Reference proteome</keyword>
<sequence length="211" mass="23431">MDLTSITPTPSQLKALTHPARLRMLGRLRQEGPATATTLARELGLNTGATSYHLRQLAQHGFVVEDAGRGNARDRWWKAAHESTRIDRNDLDESGREALDAFQQAVAIEHTAWLQRAMEERGRLSEGWRAASTLSDFGLRLTPRRTEELIAVLFDLVRGWEEADEDEDEVADVALVIHAFPRPGTLPTEPPTTTGPETSTEAASITEGERR</sequence>
<protein>
    <submittedName>
        <fullName evidence="3">DNA-binding MarR family transcriptional regulator</fullName>
    </submittedName>
</protein>
<organism evidence="3 4">
    <name type="scientific">Nocardioides panaciterrulae</name>
    <dbReference type="NCBI Taxonomy" id="661492"/>
    <lineage>
        <taxon>Bacteria</taxon>
        <taxon>Bacillati</taxon>
        <taxon>Actinomycetota</taxon>
        <taxon>Actinomycetes</taxon>
        <taxon>Propionibacteriales</taxon>
        <taxon>Nocardioidaceae</taxon>
        <taxon>Nocardioides</taxon>
    </lineage>
</organism>
<dbReference type="PANTHER" id="PTHR38600">
    <property type="entry name" value="TRANSCRIPTIONAL REGULATORY PROTEIN"/>
    <property type="match status" value="1"/>
</dbReference>
<dbReference type="Gene3D" id="1.10.10.10">
    <property type="entry name" value="Winged helix-like DNA-binding domain superfamily/Winged helix DNA-binding domain"/>
    <property type="match status" value="1"/>
</dbReference>
<feature type="region of interest" description="Disordered" evidence="1">
    <location>
        <begin position="181"/>
        <end position="211"/>
    </location>
</feature>
<dbReference type="InterPro" id="IPR011991">
    <property type="entry name" value="ArsR-like_HTH"/>
</dbReference>
<dbReference type="InterPro" id="IPR001845">
    <property type="entry name" value="HTH_ArsR_DNA-bd_dom"/>
</dbReference>
<evidence type="ECO:0000259" key="2">
    <source>
        <dbReference type="SMART" id="SM00418"/>
    </source>
</evidence>
<dbReference type="GO" id="GO:0003677">
    <property type="term" value="F:DNA binding"/>
    <property type="evidence" value="ECO:0007669"/>
    <property type="project" value="UniProtKB-KW"/>
</dbReference>
<dbReference type="CDD" id="cd00090">
    <property type="entry name" value="HTH_ARSR"/>
    <property type="match status" value="1"/>
</dbReference>
<evidence type="ECO:0000256" key="1">
    <source>
        <dbReference type="SAM" id="MobiDB-lite"/>
    </source>
</evidence>
<feature type="domain" description="HTH arsR-type" evidence="2">
    <location>
        <begin position="11"/>
        <end position="107"/>
    </location>
</feature>